<dbReference type="Gene3D" id="1.10.8.50">
    <property type="match status" value="1"/>
</dbReference>
<keyword evidence="6" id="KW-0539">Nucleus</keyword>
<dbReference type="InterPro" id="IPR015320">
    <property type="entry name" value="TopoVI_B_transducer"/>
</dbReference>
<keyword evidence="3 6" id="KW-0799">Topoisomerase</keyword>
<comment type="function">
    <text evidence="6">Component of the DNA topoisomerase VI involved in chromatin organization and progression of endoreduplication cycles. Relaxes both positive and negative superturns and exhibits a strong decatenase activity. The B subunit binds ATP.</text>
</comment>
<dbReference type="OrthoDB" id="1562195at2759"/>
<dbReference type="Pfam" id="PF09239">
    <property type="entry name" value="Topo-VIb_trans"/>
    <property type="match status" value="1"/>
</dbReference>
<keyword evidence="1 6" id="KW-0547">Nucleotide-binding</keyword>
<evidence type="ECO:0000256" key="6">
    <source>
        <dbReference type="HAMAP-Rule" id="MF_03165"/>
    </source>
</evidence>
<dbReference type="RefSeq" id="XP_007514331.1">
    <property type="nucleotide sequence ID" value="XM_007514269.1"/>
</dbReference>
<feature type="binding site" evidence="6">
    <location>
        <position position="62"/>
    </location>
    <ligand>
        <name>ATP</name>
        <dbReference type="ChEBI" id="CHEBI:30616"/>
    </ligand>
</feature>
<dbReference type="Gene3D" id="3.30.230.10">
    <property type="match status" value="1"/>
</dbReference>
<evidence type="ECO:0000256" key="3">
    <source>
        <dbReference type="ARBA" id="ARBA00023029"/>
    </source>
</evidence>
<dbReference type="SUPFAM" id="SSF54211">
    <property type="entry name" value="Ribosomal protein S5 domain 2-like"/>
    <property type="match status" value="1"/>
</dbReference>
<evidence type="ECO:0000256" key="7">
    <source>
        <dbReference type="SAM" id="MobiDB-lite"/>
    </source>
</evidence>
<dbReference type="eggNOG" id="ENOG502QQC0">
    <property type="taxonomic scope" value="Eukaryota"/>
</dbReference>
<keyword evidence="5 6" id="KW-0413">Isomerase</keyword>
<reference evidence="9 10" key="1">
    <citation type="submission" date="2011-10" db="EMBL/GenBank/DDBJ databases">
        <authorList>
            <person name="Genoscope - CEA"/>
        </authorList>
    </citation>
    <scope>NUCLEOTIDE SEQUENCE [LARGE SCALE GENOMIC DNA]</scope>
    <source>
        <strain evidence="9 10">RCC 1105</strain>
    </source>
</reference>
<dbReference type="EC" id="5.6.2.2" evidence="6"/>
<dbReference type="InterPro" id="IPR036890">
    <property type="entry name" value="HATPase_C_sf"/>
</dbReference>
<dbReference type="EMBL" id="FO082276">
    <property type="protein sequence ID" value="CCO15768.1"/>
    <property type="molecule type" value="Genomic_DNA"/>
</dbReference>
<dbReference type="CDD" id="cd00823">
    <property type="entry name" value="TopoIIB_Trans"/>
    <property type="match status" value="1"/>
</dbReference>
<comment type="catalytic activity">
    <reaction evidence="6">
        <text>ATP-dependent breakage, passage and rejoining of double-stranded DNA.</text>
        <dbReference type="EC" id="5.6.2.2"/>
    </reaction>
</comment>
<evidence type="ECO:0000313" key="9">
    <source>
        <dbReference type="EMBL" id="CCO15768.1"/>
    </source>
</evidence>
<evidence type="ECO:0000256" key="4">
    <source>
        <dbReference type="ARBA" id="ARBA00023125"/>
    </source>
</evidence>
<feature type="binding site" evidence="6">
    <location>
        <position position="530"/>
    </location>
    <ligand>
        <name>ATP</name>
        <dbReference type="ChEBI" id="CHEBI:30616"/>
    </ligand>
</feature>
<dbReference type="Pfam" id="PF13589">
    <property type="entry name" value="HATPase_c_3"/>
    <property type="match status" value="1"/>
</dbReference>
<dbReference type="GO" id="GO:0005634">
    <property type="term" value="C:nucleus"/>
    <property type="evidence" value="ECO:0007669"/>
    <property type="project" value="UniProtKB-SubCell"/>
</dbReference>
<proteinExistence type="inferred from homology"/>
<accession>K8F2K5</accession>
<feature type="compositionally biased region" description="Gly residues" evidence="7">
    <location>
        <begin position="9"/>
        <end position="24"/>
    </location>
</feature>
<dbReference type="AlphaFoldDB" id="K8F2K5"/>
<dbReference type="STRING" id="41875.K8F2K5"/>
<comment type="subcellular location">
    <subcellularLocation>
        <location evidence="6">Nucleus</location>
    </subcellularLocation>
</comment>
<feature type="region of interest" description="Disordered" evidence="7">
    <location>
        <begin position="133"/>
        <end position="157"/>
    </location>
</feature>
<comment type="similarity">
    <text evidence="6">Belongs to the TOP6B family.</text>
</comment>
<dbReference type="NCBIfam" id="NF003218">
    <property type="entry name" value="PRK04184.1"/>
    <property type="match status" value="1"/>
</dbReference>
<dbReference type="InterPro" id="IPR020568">
    <property type="entry name" value="Ribosomal_Su5_D2-typ_SF"/>
</dbReference>
<evidence type="ECO:0000259" key="8">
    <source>
        <dbReference type="Pfam" id="PF09239"/>
    </source>
</evidence>
<name>K8F2K5_9CHLO</name>
<protein>
    <recommendedName>
        <fullName evidence="6">DNA topoisomerase 6 subunit B</fullName>
        <ecNumber evidence="6">5.6.2.2</ecNumber>
    </recommendedName>
</protein>
<dbReference type="SUPFAM" id="SSF55874">
    <property type="entry name" value="ATPase domain of HSP90 chaperone/DNA topoisomerase II/histidine kinase"/>
    <property type="match status" value="1"/>
</dbReference>
<evidence type="ECO:0000313" key="10">
    <source>
        <dbReference type="Proteomes" id="UP000198341"/>
    </source>
</evidence>
<keyword evidence="4 6" id="KW-0238">DNA-binding</keyword>
<feature type="binding site" evidence="6">
    <location>
        <begin position="187"/>
        <end position="188"/>
    </location>
    <ligand>
        <name>ATP</name>
        <dbReference type="ChEBI" id="CHEBI:30616"/>
    </ligand>
</feature>
<gene>
    <name evidence="6" type="primary">TOP6B</name>
    <name evidence="9" type="ORF">Bathy03g03730</name>
</gene>
<dbReference type="InterPro" id="IPR014721">
    <property type="entry name" value="Ribsml_uS5_D2-typ_fold_subgr"/>
</dbReference>
<dbReference type="PANTHER" id="PTHR48444">
    <property type="entry name" value="DNA TOPOISOMERASE 6 SUBUNIT B"/>
    <property type="match status" value="1"/>
</dbReference>
<dbReference type="GO" id="GO:0005524">
    <property type="term" value="F:ATP binding"/>
    <property type="evidence" value="ECO:0007669"/>
    <property type="project" value="UniProtKB-UniRule"/>
</dbReference>
<dbReference type="Gene3D" id="3.30.565.10">
    <property type="entry name" value="Histidine kinase-like ATPase, C-terminal domain"/>
    <property type="match status" value="1"/>
</dbReference>
<feature type="domain" description="DNA topoisomerase VI subunit B transducer" evidence="8">
    <location>
        <begin position="413"/>
        <end position="570"/>
    </location>
</feature>
<feature type="binding site" evidence="6">
    <location>
        <position position="166"/>
    </location>
    <ligand>
        <name>ATP</name>
        <dbReference type="ChEBI" id="CHEBI:30616"/>
    </ligand>
</feature>
<evidence type="ECO:0000256" key="5">
    <source>
        <dbReference type="ARBA" id="ARBA00023235"/>
    </source>
</evidence>
<organism evidence="9 10">
    <name type="scientific">Bathycoccus prasinos</name>
    <dbReference type="NCBI Taxonomy" id="41875"/>
    <lineage>
        <taxon>Eukaryota</taxon>
        <taxon>Viridiplantae</taxon>
        <taxon>Chlorophyta</taxon>
        <taxon>Mamiellophyceae</taxon>
        <taxon>Mamiellales</taxon>
        <taxon>Bathycoccaceae</taxon>
        <taxon>Bathycoccus</taxon>
    </lineage>
</organism>
<dbReference type="GO" id="GO:0006265">
    <property type="term" value="P:DNA topological change"/>
    <property type="evidence" value="ECO:0007669"/>
    <property type="project" value="UniProtKB-UniRule"/>
</dbReference>
<dbReference type="GO" id="GO:0003918">
    <property type="term" value="F:DNA topoisomerase type II (double strand cut, ATP-hydrolyzing) activity"/>
    <property type="evidence" value="ECO:0007669"/>
    <property type="project" value="UniProtKB-UniRule"/>
</dbReference>
<dbReference type="KEGG" id="bpg:Bathy03g03730"/>
<dbReference type="PANTHER" id="PTHR48444:SF1">
    <property type="entry name" value="DNA TOPOISOMERASE 6 SUBUNIT B"/>
    <property type="match status" value="1"/>
</dbReference>
<comment type="subunit">
    <text evidence="6">Homodimer. Heterotetramer of two TOP6A and two TOP6B subunits.</text>
</comment>
<feature type="binding site" evidence="6">
    <location>
        <begin position="196"/>
        <end position="203"/>
    </location>
    <ligand>
        <name>ATP</name>
        <dbReference type="ChEBI" id="CHEBI:30616"/>
    </ligand>
</feature>
<keyword evidence="10" id="KW-1185">Reference proteome</keyword>
<evidence type="ECO:0000256" key="1">
    <source>
        <dbReference type="ARBA" id="ARBA00022741"/>
    </source>
</evidence>
<evidence type="ECO:0000256" key="2">
    <source>
        <dbReference type="ARBA" id="ARBA00022840"/>
    </source>
</evidence>
<dbReference type="GO" id="GO:0003677">
    <property type="term" value="F:DNA binding"/>
    <property type="evidence" value="ECO:0007669"/>
    <property type="project" value="UniProtKB-UniRule"/>
</dbReference>
<feature type="region of interest" description="Disordered" evidence="7">
    <location>
        <begin position="1"/>
        <end position="30"/>
    </location>
</feature>
<dbReference type="HAMAP" id="MF_00322">
    <property type="entry name" value="Top6B"/>
    <property type="match status" value="1"/>
</dbReference>
<dbReference type="Proteomes" id="UP000198341">
    <property type="component" value="Chromosome 3"/>
</dbReference>
<dbReference type="InterPro" id="IPR005734">
    <property type="entry name" value="TopoVI_B"/>
</dbReference>
<dbReference type="GeneID" id="19016910"/>
<dbReference type="GO" id="GO:0009330">
    <property type="term" value="C:DNA topoisomerase type II (double strand cut, ATP-hydrolyzing) complex"/>
    <property type="evidence" value="ECO:0007669"/>
    <property type="project" value="UniProtKB-UniRule"/>
</dbReference>
<keyword evidence="2 6" id="KW-0067">ATP-binding</keyword>
<sequence length="705" mass="78056">MPPKKTTTTGGGGGGERGQIGGGDANLKQKSPAEFFQDNKGIAGFENAGKSLYTTLREFIENALDAAEHIGVLPQVDVLVEEVTLTQYETMIGLDAHVRKDDTLYDDFETEKARAKRLEREAKVEMQLEKAAAANANKGKKGGGRGNANSSKGEEKKSYFKITVKDNGKGMEHSDIPNMLGRVLSGTKYGVRQTRGKFGLGSKMALIWSKQTTGLPIRVRSAQPGQNFVSEYVLDIDIEKNAPNVHKEEKKPNTTKWHGAELSVTIEGNWTSHRQYVLAYLRQLAIVTPYAALGFRYISSHAAGSAAARNQDIQLHFARRAEVMPPLPRATKYHPSAAKENQLLVKDLLSNTREKTLSGFFNKEFTCINREHANRLSRELGAGFSASMHPKNVSDKQGARIQQLLASARFSDPSGECLSPAGEYNLRLGVMKELGPDWIASYASPALACGGHPLIVEACVSLGGRDVKPGFNVFRFANRIPLLFEGGADVATRCVQRLNWTTYKIDKNNDKIGVFVSIVSTKIPFKGTSKEYIGDENAEIAEAVDKAIKQCAAQLRGKIVRAQALKDRRARKKALTKYVPDCCNAIFTMIASAADADTLPHERARNYDEKEMLWPVDVQWEEEATQKARTREITAEILQKRLEECVEKIDNEEALEFSMQQNKDGLKQDVFLNPFSSFAHEYEPELRPGESGVAFRLLKKARLIA</sequence>